<proteinExistence type="predicted"/>
<evidence type="ECO:0000313" key="3">
    <source>
        <dbReference type="Proteomes" id="UP000050326"/>
    </source>
</evidence>
<gene>
    <name evidence="2" type="ORF">OXPF_22530</name>
</gene>
<comment type="caution">
    <text evidence="2">The sequence shown here is derived from an EMBL/GenBank/DDBJ whole genome shotgun (WGS) entry which is preliminary data.</text>
</comment>
<feature type="domain" description="Uroporphyrinogen decarboxylase (URO-D)" evidence="1">
    <location>
        <begin position="192"/>
        <end position="378"/>
    </location>
</feature>
<sequence>MNAQELREYRTKLYTDTYSGIIPERFPVHDALGIEFMMQYAGKDLMTTQYSYTTELLEEIYNKAMELMRGDTFPMPFARNPIALMFQQSRFTKMGSNGFFQHPENSYMEPEDYDDLIKNPYDFIVEKVSTHTNQGFDTDPISRSLAFAKYMLATMDLNRIFAEVSDKFVQKYGYFVSPPGVNGMQAVPFDFLADHLRGFTKVHGDIKRQPEKVLEALEALVPYCVWRGLNPVQSILGNNMIMTHMATFLNTKDFEKFYWPTFLKICHICAERGQAMAIFAEHDWTRFIDHMQELPQGTRLQMEYGDPQLFKDKLGKKMVLSGFYPITLLKNGTRQQCIDKAKELIDILAPGGNFMWKFDKQALILNDVNPENYIALMEYILENSKYDNAGELVTIDKKEDSIVKYSHLYPKFESKYVVPFDEFKKAYPPVDDRVEPLMRHAYDKFTNMVLPFLS</sequence>
<dbReference type="GO" id="GO:0006779">
    <property type="term" value="P:porphyrin-containing compound biosynthetic process"/>
    <property type="evidence" value="ECO:0007669"/>
    <property type="project" value="InterPro"/>
</dbReference>
<dbReference type="GO" id="GO:0004853">
    <property type="term" value="F:uroporphyrinogen decarboxylase activity"/>
    <property type="evidence" value="ECO:0007669"/>
    <property type="project" value="InterPro"/>
</dbReference>
<dbReference type="InterPro" id="IPR038071">
    <property type="entry name" value="UROD/MetE-like_sf"/>
</dbReference>
<dbReference type="EMBL" id="LKET01000032">
    <property type="protein sequence ID" value="KPU44087.1"/>
    <property type="molecule type" value="Genomic_DNA"/>
</dbReference>
<dbReference type="InterPro" id="IPR000257">
    <property type="entry name" value="Uroporphyrinogen_deCOase"/>
</dbReference>
<dbReference type="SUPFAM" id="SSF51726">
    <property type="entry name" value="UROD/MetE-like"/>
    <property type="match status" value="1"/>
</dbReference>
<organism evidence="2 3">
    <name type="scientific">Oxobacter pfennigii</name>
    <dbReference type="NCBI Taxonomy" id="36849"/>
    <lineage>
        <taxon>Bacteria</taxon>
        <taxon>Bacillati</taxon>
        <taxon>Bacillota</taxon>
        <taxon>Clostridia</taxon>
        <taxon>Eubacteriales</taxon>
        <taxon>Clostridiaceae</taxon>
        <taxon>Oxobacter</taxon>
    </lineage>
</organism>
<evidence type="ECO:0000259" key="1">
    <source>
        <dbReference type="Pfam" id="PF01208"/>
    </source>
</evidence>
<dbReference type="AlphaFoldDB" id="A0A0P8YWI9"/>
<dbReference type="RefSeq" id="WP_054875286.1">
    <property type="nucleotide sequence ID" value="NZ_LKET01000032.1"/>
</dbReference>
<accession>A0A0P8YWI9</accession>
<reference evidence="2 3" key="1">
    <citation type="submission" date="2015-09" db="EMBL/GenBank/DDBJ databases">
        <title>Genome sequence of Oxobacter pfennigii DSM 3222.</title>
        <authorList>
            <person name="Poehlein A."/>
            <person name="Bengelsdorf F.R."/>
            <person name="Schiel-Bengelsdorf B."/>
            <person name="Duerre P."/>
            <person name="Daniel R."/>
        </authorList>
    </citation>
    <scope>NUCLEOTIDE SEQUENCE [LARGE SCALE GENOMIC DNA]</scope>
    <source>
        <strain evidence="2 3">DSM 3222</strain>
    </source>
</reference>
<dbReference type="STRING" id="36849.OXPF_22530"/>
<dbReference type="OrthoDB" id="1949511at2"/>
<evidence type="ECO:0000313" key="2">
    <source>
        <dbReference type="EMBL" id="KPU44087.1"/>
    </source>
</evidence>
<dbReference type="Pfam" id="PF01208">
    <property type="entry name" value="URO-D"/>
    <property type="match status" value="1"/>
</dbReference>
<dbReference type="Proteomes" id="UP000050326">
    <property type="component" value="Unassembled WGS sequence"/>
</dbReference>
<protein>
    <submittedName>
        <fullName evidence="2">Uroporphyrinogen decarboxylase UroD</fullName>
    </submittedName>
</protein>
<dbReference type="Gene3D" id="3.20.20.210">
    <property type="match status" value="1"/>
</dbReference>
<keyword evidence="3" id="KW-1185">Reference proteome</keyword>
<name>A0A0P8YWI9_9CLOT</name>